<evidence type="ECO:0000313" key="3">
    <source>
        <dbReference type="Proteomes" id="UP000596742"/>
    </source>
</evidence>
<protein>
    <submittedName>
        <fullName evidence="2">Uncharacterized protein</fullName>
    </submittedName>
</protein>
<organism evidence="2 3">
    <name type="scientific">Mytilus galloprovincialis</name>
    <name type="common">Mediterranean mussel</name>
    <dbReference type="NCBI Taxonomy" id="29158"/>
    <lineage>
        <taxon>Eukaryota</taxon>
        <taxon>Metazoa</taxon>
        <taxon>Spiralia</taxon>
        <taxon>Lophotrochozoa</taxon>
        <taxon>Mollusca</taxon>
        <taxon>Bivalvia</taxon>
        <taxon>Autobranchia</taxon>
        <taxon>Pteriomorphia</taxon>
        <taxon>Mytilida</taxon>
        <taxon>Mytiloidea</taxon>
        <taxon>Mytilidae</taxon>
        <taxon>Mytilinae</taxon>
        <taxon>Mytilus</taxon>
    </lineage>
</organism>
<keyword evidence="3" id="KW-1185">Reference proteome</keyword>
<accession>A0A8B6BNE5</accession>
<comment type="caution">
    <text evidence="2">The sequence shown here is derived from an EMBL/GenBank/DDBJ whole genome shotgun (WGS) entry which is preliminary data.</text>
</comment>
<sequence>MALLIFNQKPRWAPREPEEASLVQNVNSSSESVDSFVIDPVNSNKCSSDDSNDDGCARLKPGAKKMVKTKADGIKNRKQSLRMQKSRAIRTFKKLKDKLITQQVYEPVEVLYVIYEKKLKNSNMMDQAFY</sequence>
<evidence type="ECO:0000256" key="1">
    <source>
        <dbReference type="SAM" id="MobiDB-lite"/>
    </source>
</evidence>
<name>A0A8B6BNE5_MYTGA</name>
<evidence type="ECO:0000313" key="2">
    <source>
        <dbReference type="EMBL" id="VDH92762.1"/>
    </source>
</evidence>
<reference evidence="2" key="1">
    <citation type="submission" date="2018-11" db="EMBL/GenBank/DDBJ databases">
        <authorList>
            <person name="Alioto T."/>
            <person name="Alioto T."/>
        </authorList>
    </citation>
    <scope>NUCLEOTIDE SEQUENCE</scope>
</reference>
<proteinExistence type="predicted"/>
<dbReference type="AlphaFoldDB" id="A0A8B6BNE5"/>
<dbReference type="Proteomes" id="UP000596742">
    <property type="component" value="Unassembled WGS sequence"/>
</dbReference>
<dbReference type="OrthoDB" id="10680513at2759"/>
<dbReference type="EMBL" id="UYJE01000381">
    <property type="protein sequence ID" value="VDH92762.1"/>
    <property type="molecule type" value="Genomic_DNA"/>
</dbReference>
<feature type="region of interest" description="Disordered" evidence="1">
    <location>
        <begin position="43"/>
        <end position="62"/>
    </location>
</feature>
<gene>
    <name evidence="2" type="ORF">MGAL_10B030464</name>
</gene>